<comment type="caution">
    <text evidence="2">The sequence shown here is derived from an EMBL/GenBank/DDBJ whole genome shotgun (WGS) entry which is preliminary data.</text>
</comment>
<gene>
    <name evidence="2" type="ORF">Aph01nite_15680</name>
</gene>
<feature type="compositionally biased region" description="Low complexity" evidence="1">
    <location>
        <begin position="122"/>
        <end position="134"/>
    </location>
</feature>
<dbReference type="EMBL" id="BOOA01000009">
    <property type="protein sequence ID" value="GIH23258.1"/>
    <property type="molecule type" value="Genomic_DNA"/>
</dbReference>
<dbReference type="RefSeq" id="WP_204040072.1">
    <property type="nucleotide sequence ID" value="NZ_BOOA01000009.1"/>
</dbReference>
<name>A0A919Q7A0_9ACTN</name>
<accession>A0A919Q7A0</accession>
<reference evidence="2" key="1">
    <citation type="submission" date="2021-01" db="EMBL/GenBank/DDBJ databases">
        <title>Whole genome shotgun sequence of Acrocarpospora phusangensis NBRC 108782.</title>
        <authorList>
            <person name="Komaki H."/>
            <person name="Tamura T."/>
        </authorList>
    </citation>
    <scope>NUCLEOTIDE SEQUENCE</scope>
    <source>
        <strain evidence="2">NBRC 108782</strain>
    </source>
</reference>
<evidence type="ECO:0000313" key="2">
    <source>
        <dbReference type="EMBL" id="GIH23258.1"/>
    </source>
</evidence>
<dbReference type="Proteomes" id="UP000640052">
    <property type="component" value="Unassembled WGS sequence"/>
</dbReference>
<feature type="compositionally biased region" description="Basic and acidic residues" evidence="1">
    <location>
        <begin position="152"/>
        <end position="190"/>
    </location>
</feature>
<proteinExistence type="predicted"/>
<organism evidence="2 3">
    <name type="scientific">Acrocarpospora phusangensis</name>
    <dbReference type="NCBI Taxonomy" id="1070424"/>
    <lineage>
        <taxon>Bacteria</taxon>
        <taxon>Bacillati</taxon>
        <taxon>Actinomycetota</taxon>
        <taxon>Actinomycetes</taxon>
        <taxon>Streptosporangiales</taxon>
        <taxon>Streptosporangiaceae</taxon>
        <taxon>Acrocarpospora</taxon>
    </lineage>
</organism>
<evidence type="ECO:0000256" key="1">
    <source>
        <dbReference type="SAM" id="MobiDB-lite"/>
    </source>
</evidence>
<protein>
    <recommendedName>
        <fullName evidence="4">DNA primase</fullName>
    </recommendedName>
</protein>
<evidence type="ECO:0000313" key="3">
    <source>
        <dbReference type="Proteomes" id="UP000640052"/>
    </source>
</evidence>
<keyword evidence="3" id="KW-1185">Reference proteome</keyword>
<evidence type="ECO:0008006" key="4">
    <source>
        <dbReference type="Google" id="ProtNLM"/>
    </source>
</evidence>
<feature type="region of interest" description="Disordered" evidence="1">
    <location>
        <begin position="122"/>
        <end position="190"/>
    </location>
</feature>
<sequence>MTSRVKVALAVAVGYYLGRNHKLKTAVSLAMAGAAGQLRAHKGKLLEQGLKVLDSPELNELTGRLRHDLREAGRTAAVAATSKQINALSDKIHSRAEMLRHPEEQLKAAAAKGTETAETVTKAAGGTAKQAAETVTEQAGGPARTVTKVVGGRREKGDGRKAPEEEAESKTREDAGTGDRRTESELRVSG</sequence>
<dbReference type="AlphaFoldDB" id="A0A919Q7A0"/>